<dbReference type="SUPFAM" id="SSF54001">
    <property type="entry name" value="Cysteine proteinases"/>
    <property type="match status" value="1"/>
</dbReference>
<dbReference type="Gramene" id="TraesWEE_scaffold_139680_01G000100.1">
    <property type="protein sequence ID" value="TraesWEE_scaffold_139680_01G000100.1"/>
    <property type="gene ID" value="TraesWEE_scaffold_139680_01G000100"/>
</dbReference>
<dbReference type="AlphaFoldDB" id="A0A3B6SJU5"/>
<dbReference type="EnsemblPlants" id="TraesCS7B02G281600.1">
    <property type="protein sequence ID" value="TraesCS7B02G281600.1"/>
    <property type="gene ID" value="TraesCS7B02G281600"/>
</dbReference>
<organism evidence="2">
    <name type="scientific">Triticum aestivum</name>
    <name type="common">Wheat</name>
    <dbReference type="NCBI Taxonomy" id="4565"/>
    <lineage>
        <taxon>Eukaryota</taxon>
        <taxon>Viridiplantae</taxon>
        <taxon>Streptophyta</taxon>
        <taxon>Embryophyta</taxon>
        <taxon>Tracheophyta</taxon>
        <taxon>Spermatophyta</taxon>
        <taxon>Magnoliopsida</taxon>
        <taxon>Liliopsida</taxon>
        <taxon>Poales</taxon>
        <taxon>Poaceae</taxon>
        <taxon>BOP clade</taxon>
        <taxon>Pooideae</taxon>
        <taxon>Triticodae</taxon>
        <taxon>Triticeae</taxon>
        <taxon>Triticinae</taxon>
        <taxon>Triticum</taxon>
    </lineage>
</organism>
<dbReference type="Gene3D" id="3.90.70.10">
    <property type="entry name" value="Cysteine proteinases"/>
    <property type="match status" value="1"/>
</dbReference>
<dbReference type="Gramene" id="TraesNOR7B03G04227520.1">
    <property type="protein sequence ID" value="TraesNOR7B03G04227520.1"/>
    <property type="gene ID" value="TraesNOR7B03G04227520"/>
</dbReference>
<reference evidence="2" key="1">
    <citation type="submission" date="2018-08" db="EMBL/GenBank/DDBJ databases">
        <authorList>
            <person name="Rossello M."/>
        </authorList>
    </citation>
    <scope>NUCLEOTIDE SEQUENCE [LARGE SCALE GENOMIC DNA]</scope>
    <source>
        <strain evidence="2">cv. Chinese Spring</strain>
    </source>
</reference>
<dbReference type="OrthoDB" id="10572912at2759"/>
<keyword evidence="3" id="KW-1185">Reference proteome</keyword>
<feature type="compositionally biased region" description="Low complexity" evidence="1">
    <location>
        <begin position="340"/>
        <end position="349"/>
    </location>
</feature>
<dbReference type="RefSeq" id="XP_044435777.1">
    <property type="nucleotide sequence ID" value="XM_044579842.1"/>
</dbReference>
<name>A0A3B6SJU5_WHEAT</name>
<dbReference type="Gramene" id="TraesCS7B03G0767900.1">
    <property type="protein sequence ID" value="TraesCS7B03G0767900.1.CDS"/>
    <property type="gene ID" value="TraesCS7B03G0767900"/>
</dbReference>
<dbReference type="Gramene" id="TraesJAG7B03G04163690.1">
    <property type="protein sequence ID" value="TraesJAG7B03G04163690.1"/>
    <property type="gene ID" value="TraesJAG7B03G04163690"/>
</dbReference>
<dbReference type="Gramene" id="TraesCLE_scaffold_065696_01G000100.1">
    <property type="protein sequence ID" value="TraesCLE_scaffold_065696_01G000100.1"/>
    <property type="gene ID" value="TraesCLE_scaffold_065696_01G000100"/>
</dbReference>
<gene>
    <name evidence="2" type="primary">LOC123162029</name>
</gene>
<reference evidence="2" key="2">
    <citation type="submission" date="2018-10" db="UniProtKB">
        <authorList>
            <consortium name="EnsemblPlants"/>
        </authorList>
    </citation>
    <scope>IDENTIFICATION</scope>
</reference>
<dbReference type="InterPro" id="IPR038765">
    <property type="entry name" value="Papain-like_cys_pep_sf"/>
</dbReference>
<dbReference type="GeneID" id="123162029"/>
<dbReference type="KEGG" id="taes:123162029"/>
<proteinExistence type="predicted"/>
<dbReference type="Gramene" id="TraesROB_scaffold_141459_01G000100.1">
    <property type="protein sequence ID" value="TraesROB_scaffold_141459_01G000100.1"/>
    <property type="gene ID" value="TraesROB_scaffold_141459_01G000100"/>
</dbReference>
<evidence type="ECO:0000313" key="2">
    <source>
        <dbReference type="EnsemblPlants" id="TraesCS7B02G281600.1"/>
    </source>
</evidence>
<feature type="region of interest" description="Disordered" evidence="1">
    <location>
        <begin position="330"/>
        <end position="402"/>
    </location>
</feature>
<dbReference type="Gramene" id="TraesJUL7B03G04220570.1">
    <property type="protein sequence ID" value="TraesJUL7B03G04220570.1"/>
    <property type="gene ID" value="TraesJUL7B03G04220570"/>
</dbReference>
<evidence type="ECO:0000313" key="3">
    <source>
        <dbReference type="Proteomes" id="UP000019116"/>
    </source>
</evidence>
<dbReference type="Gramene" id="TraesCAD_scaffold_052984_01G000100.1">
    <property type="protein sequence ID" value="TraesCAD_scaffold_052984_01G000100.1"/>
    <property type="gene ID" value="TraesCAD_scaffold_052984_01G000100"/>
</dbReference>
<protein>
    <submittedName>
        <fullName evidence="2">Uncharacterized protein</fullName>
    </submittedName>
</protein>
<sequence length="402" mass="45604">MSFEEVRRRRLEALVASCIKKFRTKKPEGYKEWSWRKKPYCGCDIFPGVLTQGNRNVCQFCAVTSAGQMELNAKFAKWSKSTCRLRFQWESLLTRFFELNGFIPESDHGEEERKMMELKYIVQDESIYDWDDASAWCFENLGVLADGDKAVVQYPLMSASNMYRRFSTTTDDKIKEIMENSRLVSKDNTDVNVGIDGYKYFEDLTLQEIWDYVENGRAVVAGVLAGKNFDYLKPDEIYAWIPKTKVENGVRKWFDKPVAHAIVLMGNGNAGPLMQHEQYHPFLNSYGEEYAGGGVGSLFAKALYGGFTLLEVNDKLKHVKTTMCDLNDDFPRPKLYEDGPPSATSSSPPGIHAVTARPAPHVGSRSLQRLGRSTAEYDSAVPLYRPPPLRNRLPCPDGEKCA</sequence>
<dbReference type="OMA" id="EQYHPFL"/>
<dbReference type="Gramene" id="TraesRN7B0100773200.1">
    <property type="protein sequence ID" value="TraesRN7B0100773200.1"/>
    <property type="gene ID" value="TraesRN7B0100773200"/>
</dbReference>
<dbReference type="Gramene" id="TraesCS7B02G281600.1">
    <property type="protein sequence ID" value="TraesCS7B02G281600.1"/>
    <property type="gene ID" value="TraesCS7B02G281600"/>
</dbReference>
<dbReference type="Gramene" id="TraesMAC7B03G04176320.1">
    <property type="protein sequence ID" value="TraesMAC7B03G04176320.1"/>
    <property type="gene ID" value="TraesMAC7B03G04176320"/>
</dbReference>
<evidence type="ECO:0000256" key="1">
    <source>
        <dbReference type="SAM" id="MobiDB-lite"/>
    </source>
</evidence>
<dbReference type="Proteomes" id="UP000019116">
    <property type="component" value="Chromosome 7B"/>
</dbReference>
<accession>A0A3B6SJU5</accession>